<organism evidence="1 2">
    <name type="scientific">Achromobacter deleyi</name>
    <dbReference type="NCBI Taxonomy" id="1353891"/>
    <lineage>
        <taxon>Bacteria</taxon>
        <taxon>Pseudomonadati</taxon>
        <taxon>Pseudomonadota</taxon>
        <taxon>Betaproteobacteria</taxon>
        <taxon>Burkholderiales</taxon>
        <taxon>Alcaligenaceae</taxon>
        <taxon>Achromobacter</taxon>
    </lineage>
</organism>
<protein>
    <recommendedName>
        <fullName evidence="3">DUF3383 domain-containing protein</fullName>
    </recommendedName>
</protein>
<dbReference type="EMBL" id="CADIJO010000005">
    <property type="protein sequence ID" value="CAB3688823.1"/>
    <property type="molecule type" value="Genomic_DNA"/>
</dbReference>
<dbReference type="AlphaFoldDB" id="A0A6S6ZPK7"/>
<dbReference type="Pfam" id="PF11863">
    <property type="entry name" value="DUF3383"/>
    <property type="match status" value="1"/>
</dbReference>
<reference evidence="1 2" key="1">
    <citation type="submission" date="2020-04" db="EMBL/GenBank/DDBJ databases">
        <authorList>
            <person name="De Canck E."/>
        </authorList>
    </citation>
    <scope>NUCLEOTIDE SEQUENCE [LARGE SCALE GENOMIC DNA]</scope>
    <source>
        <strain evidence="1 2">LMG 3458</strain>
    </source>
</reference>
<dbReference type="Proteomes" id="UP000494111">
    <property type="component" value="Unassembled WGS sequence"/>
</dbReference>
<dbReference type="InterPro" id="IPR021808">
    <property type="entry name" value="DUF3383"/>
</dbReference>
<evidence type="ECO:0000313" key="2">
    <source>
        <dbReference type="Proteomes" id="UP000494111"/>
    </source>
</evidence>
<evidence type="ECO:0000313" key="1">
    <source>
        <dbReference type="EMBL" id="CAB3688823.1"/>
    </source>
</evidence>
<gene>
    <name evidence="1" type="ORF">LMG3458_02022</name>
</gene>
<accession>A0A6S6ZPK7</accession>
<evidence type="ECO:0008006" key="3">
    <source>
        <dbReference type="Google" id="ProtNLM"/>
    </source>
</evidence>
<dbReference type="RefSeq" id="WP_175216364.1">
    <property type="nucleotide sequence ID" value="NZ_CADIJO010000005.1"/>
</dbReference>
<proteinExistence type="predicted"/>
<sequence>MSIKMTRYVRIISAVIGANAVAQQQLTGRRFTTDPRVPVGQIVSVRPGGADDYFGSDSPEAEFAREYFSYVSPAPASQAPELQFAAYPDAARPGRLYGFRISASLADFQAVTAGAMNIKVGEFAYALTGIDLSAATSFTNIAQLVTTAIATAAIATAATAASGTAATVSYSALAGAFMVESAVAGPGAIVVSPAAGSDVGVMLGLQGAQAISSPGSVAMTPLEAFRAAENVTDSFGSASFGPAIDLADAIPLAEYVSGENVKYQMYWSVDSVTADAWNAAMIGTASNGLVLNGTVGEYKEALPMAVMAATDYDRTNATINYMFRQSGVTLTSDVTDDQMADFYDARRVNYYGQTASAGQKISFFQRGYLMGGVTAPLDMSVHANEQWLKAYMTAQVMSLLLTTNKIPANNDGRGMIMAIIQGGVNKALTNGTILIGKTLTELQKVAIGQLTNDPLAWHDVQDNGYWYDVQIEQATGQSGVTEYTAKYTLVYSKGDMIRKVDGSHNLV</sequence>
<name>A0A6S6ZPK7_9BURK</name>